<comment type="caution">
    <text evidence="2">The sequence shown here is derived from an EMBL/GenBank/DDBJ whole genome shotgun (WGS) entry which is preliminary data.</text>
</comment>
<dbReference type="Gene3D" id="1.10.472.10">
    <property type="entry name" value="Cyclin-like"/>
    <property type="match status" value="1"/>
</dbReference>
<keyword evidence="3" id="KW-1185">Reference proteome</keyword>
<dbReference type="PANTHER" id="PTHR48428">
    <property type="entry name" value="PLANT-SPECIFIC TFIIB-RELATED PROTEIN PTF2"/>
    <property type="match status" value="1"/>
</dbReference>
<dbReference type="GO" id="GO:0017025">
    <property type="term" value="F:TBP-class protein binding"/>
    <property type="evidence" value="ECO:0007669"/>
    <property type="project" value="InterPro"/>
</dbReference>
<reference evidence="2 3" key="1">
    <citation type="submission" date="2024-01" db="EMBL/GenBank/DDBJ databases">
        <title>The complete chloroplast genome sequence of Lithospermum erythrorhizon: insights into the phylogenetic relationship among Boraginaceae species and the maternal lineages of purple gromwells.</title>
        <authorList>
            <person name="Okada T."/>
            <person name="Watanabe K."/>
        </authorList>
    </citation>
    <scope>NUCLEOTIDE SEQUENCE [LARGE SCALE GENOMIC DNA]</scope>
</reference>
<name>A0AAV3P8Y1_LITER</name>
<gene>
    <name evidence="2" type="ORF">LIER_07614</name>
</gene>
<dbReference type="InterPro" id="IPR053340">
    <property type="entry name" value="PTF2"/>
</dbReference>
<sequence length="263" mass="29562">MSCKSCYGSTGFRQFSTHFGGITGPTGTYVRLGTAGTGNVYGYKETKIYEAQKVIEDTMFKLGLSGSMSNEVKAMIDKITEGEYGQGSWFPVLTGACAYVVMRKDNKTLPISEIPWRGQLRLAQCLIKWFVTTGRRPIPVVAAVLVFVATLNQVDVKINELAKELHVAVATCKKRYKELLVRLVEVARVLPWGEDVTTKNIINNAPYVIQYMELKSMEKRGENNKHNQNREFCLDDLIDQCLSKDLGYGYGSYDVVNDSQYFE</sequence>
<dbReference type="CDD" id="cd00043">
    <property type="entry name" value="CYCLIN_SF"/>
    <property type="match status" value="1"/>
</dbReference>
<protein>
    <submittedName>
        <fullName evidence="2">General transcription factor</fullName>
    </submittedName>
</protein>
<dbReference type="InterPro" id="IPR036915">
    <property type="entry name" value="Cyclin-like_sf"/>
</dbReference>
<accession>A0AAV3P8Y1</accession>
<dbReference type="Pfam" id="PF00382">
    <property type="entry name" value="TFIIB"/>
    <property type="match status" value="1"/>
</dbReference>
<evidence type="ECO:0000313" key="3">
    <source>
        <dbReference type="Proteomes" id="UP001454036"/>
    </source>
</evidence>
<evidence type="ECO:0000259" key="1">
    <source>
        <dbReference type="Pfam" id="PF00382"/>
    </source>
</evidence>
<dbReference type="InterPro" id="IPR013150">
    <property type="entry name" value="TFIIB_cyclin"/>
</dbReference>
<dbReference type="EMBL" id="BAABME010001181">
    <property type="protein sequence ID" value="GAA0148074.1"/>
    <property type="molecule type" value="Genomic_DNA"/>
</dbReference>
<dbReference type="AlphaFoldDB" id="A0AAV3P8Y1"/>
<dbReference type="PANTHER" id="PTHR48428:SF1">
    <property type="entry name" value="PLANT-SPECIFIC TFIIB-RELATED PROTEIN PTF2"/>
    <property type="match status" value="1"/>
</dbReference>
<evidence type="ECO:0000313" key="2">
    <source>
        <dbReference type="EMBL" id="GAA0148074.1"/>
    </source>
</evidence>
<dbReference type="Gene3D" id="1.10.472.170">
    <property type="match status" value="1"/>
</dbReference>
<dbReference type="SUPFAM" id="SSF47954">
    <property type="entry name" value="Cyclin-like"/>
    <property type="match status" value="1"/>
</dbReference>
<feature type="domain" description="Transcription factor TFIIB cyclin-like" evidence="1">
    <location>
        <begin position="129"/>
        <end position="179"/>
    </location>
</feature>
<proteinExistence type="predicted"/>
<organism evidence="2 3">
    <name type="scientific">Lithospermum erythrorhizon</name>
    <name type="common">Purple gromwell</name>
    <name type="synonym">Lithospermum officinale var. erythrorhizon</name>
    <dbReference type="NCBI Taxonomy" id="34254"/>
    <lineage>
        <taxon>Eukaryota</taxon>
        <taxon>Viridiplantae</taxon>
        <taxon>Streptophyta</taxon>
        <taxon>Embryophyta</taxon>
        <taxon>Tracheophyta</taxon>
        <taxon>Spermatophyta</taxon>
        <taxon>Magnoliopsida</taxon>
        <taxon>eudicotyledons</taxon>
        <taxon>Gunneridae</taxon>
        <taxon>Pentapetalae</taxon>
        <taxon>asterids</taxon>
        <taxon>lamiids</taxon>
        <taxon>Boraginales</taxon>
        <taxon>Boraginaceae</taxon>
        <taxon>Boraginoideae</taxon>
        <taxon>Lithospermeae</taxon>
        <taxon>Lithospermum</taxon>
    </lineage>
</organism>
<dbReference type="Proteomes" id="UP001454036">
    <property type="component" value="Unassembled WGS sequence"/>
</dbReference>